<dbReference type="RefSeq" id="WP_208844689.1">
    <property type="nucleotide sequence ID" value="NZ_CP072135.1"/>
</dbReference>
<gene>
    <name evidence="6" type="ORF">J5O05_19845</name>
</gene>
<dbReference type="GO" id="GO:0030435">
    <property type="term" value="P:sporulation resulting in formation of a cellular spore"/>
    <property type="evidence" value="ECO:0007669"/>
    <property type="project" value="UniProtKB-KW"/>
</dbReference>
<dbReference type="InterPro" id="IPR036716">
    <property type="entry name" value="Pest_crys_N_sf"/>
</dbReference>
<evidence type="ECO:0000256" key="4">
    <source>
        <dbReference type="ARBA" id="ARBA00023026"/>
    </source>
</evidence>
<evidence type="ECO:0000256" key="3">
    <source>
        <dbReference type="ARBA" id="ARBA00022969"/>
    </source>
</evidence>
<evidence type="ECO:0000313" key="6">
    <source>
        <dbReference type="EMBL" id="QTH73070.1"/>
    </source>
</evidence>
<dbReference type="SUPFAM" id="SSF56849">
    <property type="entry name" value="delta-Endotoxin (insectocide), N-terminal domain"/>
    <property type="match status" value="1"/>
</dbReference>
<name>A0A975DL14_9GAMM</name>
<dbReference type="EMBL" id="CP072135">
    <property type="protein sequence ID" value="QTH73070.1"/>
    <property type="molecule type" value="Genomic_DNA"/>
</dbReference>
<reference evidence="6" key="1">
    <citation type="submission" date="2021-03" db="EMBL/GenBank/DDBJ databases">
        <title>Complete Genome of Pseudoalteromonas xiamenensis STKMTI.2, a new potential marine bacterium producing anti-Vibrio compounds.</title>
        <authorList>
            <person name="Handayani D.P."/>
            <person name="Isnansetyo A."/>
            <person name="Istiqomah I."/>
            <person name="Jumina J."/>
        </authorList>
    </citation>
    <scope>NUCLEOTIDE SEQUENCE</scope>
    <source>
        <strain evidence="6">STKMTI.2</strain>
        <plasmid evidence="6">unnamed5</plasmid>
    </source>
</reference>
<keyword evidence="5" id="KW-0732">Signal</keyword>
<geneLocation type="plasmid" evidence="6 7">
    <name>unnamed5</name>
</geneLocation>
<sequence length="283" mass="31604">MSKSLIACAIAAAFSFPTLASDNFVTIHSADTQETQSVQSLGAFWPDVLKNIKSGARKKIASILLDQIFGFGGANAADLSEEALRRIEEIIKKELVQQNVNEVLGLIDALDDSIAYYNSSSGSNGLPLLNSLYLDSQKIVNSYIFNKARNAESFYLTETYAAAVTLHMAITTELYLKNAVDKNYLKNIARKHVSVLQTMYMDTVSDVHKNIYLGGGLPPDGYENRVQYFNEYRSHIPWVVGYYGPEEWQELVDRETEDRKNYVERMTSLSVEVIATLNDVIGS</sequence>
<comment type="similarity">
    <text evidence="1">Belongs to the delta endotoxin family.</text>
</comment>
<protein>
    <submittedName>
        <fullName evidence="6">Uncharacterized protein</fullName>
    </submittedName>
</protein>
<accession>A0A975DL14</accession>
<proteinExistence type="inferred from homology"/>
<evidence type="ECO:0000256" key="5">
    <source>
        <dbReference type="SAM" id="SignalP"/>
    </source>
</evidence>
<dbReference type="Proteomes" id="UP000664904">
    <property type="component" value="Plasmid unnamed5"/>
</dbReference>
<organism evidence="6 7">
    <name type="scientific">Pseudoalteromonas xiamenensis</name>
    <dbReference type="NCBI Taxonomy" id="882626"/>
    <lineage>
        <taxon>Bacteria</taxon>
        <taxon>Pseudomonadati</taxon>
        <taxon>Pseudomonadota</taxon>
        <taxon>Gammaproteobacteria</taxon>
        <taxon>Alteromonadales</taxon>
        <taxon>Pseudoalteromonadaceae</taxon>
        <taxon>Pseudoalteromonas</taxon>
    </lineage>
</organism>
<dbReference type="KEGG" id="pxi:J5O05_19845"/>
<feature type="chain" id="PRO_5036871945" evidence="5">
    <location>
        <begin position="21"/>
        <end position="283"/>
    </location>
</feature>
<evidence type="ECO:0000256" key="2">
    <source>
        <dbReference type="ARBA" id="ARBA00022656"/>
    </source>
</evidence>
<keyword evidence="6" id="KW-0614">Plasmid</keyword>
<keyword evidence="4" id="KW-0843">Virulence</keyword>
<keyword evidence="2" id="KW-0800">Toxin</keyword>
<feature type="signal peptide" evidence="5">
    <location>
        <begin position="1"/>
        <end position="20"/>
    </location>
</feature>
<keyword evidence="7" id="KW-1185">Reference proteome</keyword>
<dbReference type="GO" id="GO:0090729">
    <property type="term" value="F:toxin activity"/>
    <property type="evidence" value="ECO:0007669"/>
    <property type="project" value="UniProtKB-KW"/>
</dbReference>
<evidence type="ECO:0000313" key="7">
    <source>
        <dbReference type="Proteomes" id="UP000664904"/>
    </source>
</evidence>
<dbReference type="AlphaFoldDB" id="A0A975DL14"/>
<evidence type="ECO:0000256" key="1">
    <source>
        <dbReference type="ARBA" id="ARBA00007819"/>
    </source>
</evidence>
<keyword evidence="3" id="KW-0749">Sporulation</keyword>